<keyword evidence="3" id="KW-1185">Reference proteome</keyword>
<protein>
    <submittedName>
        <fullName evidence="2">Conjugal transfer protein TraE</fullName>
    </submittedName>
</protein>
<dbReference type="InterPro" id="IPR027417">
    <property type="entry name" value="P-loop_NTPase"/>
</dbReference>
<dbReference type="PANTHER" id="PTHR30121:SF6">
    <property type="entry name" value="SLR6007 PROTEIN"/>
    <property type="match status" value="1"/>
</dbReference>
<reference evidence="2 3" key="1">
    <citation type="submission" date="2020-06" db="EMBL/GenBank/DDBJ databases">
        <title>Characterization of fructooligosaccharide metabolism and fructooligosaccharide-degrading enzymes in human commensal butyrate producers.</title>
        <authorList>
            <person name="Tanno H."/>
            <person name="Fujii T."/>
            <person name="Hirano K."/>
            <person name="Maeno S."/>
            <person name="Tonozuka T."/>
            <person name="Sakamoto M."/>
            <person name="Ohkuma M."/>
            <person name="Tochio T."/>
            <person name="Endo A."/>
        </authorList>
    </citation>
    <scope>NUCLEOTIDE SEQUENCE [LARGE SCALE GENOMIC DNA]</scope>
    <source>
        <strain evidence="2 3">JCM 31056</strain>
    </source>
</reference>
<dbReference type="PANTHER" id="PTHR30121">
    <property type="entry name" value="UNCHARACTERIZED PROTEIN YJGR-RELATED"/>
    <property type="match status" value="1"/>
</dbReference>
<dbReference type="Gene3D" id="3.40.50.300">
    <property type="entry name" value="P-loop containing nucleotide triphosphate hydrolases"/>
    <property type="match status" value="1"/>
</dbReference>
<dbReference type="RefSeq" id="WP_201309122.1">
    <property type="nucleotide sequence ID" value="NZ_BLYJ01000026.1"/>
</dbReference>
<dbReference type="InterPro" id="IPR043964">
    <property type="entry name" value="P-loop_TraG"/>
</dbReference>
<proteinExistence type="predicted"/>
<sequence length="809" mass="90887">MRKSVGWSSDLIVRPDTPLTNAQRKEFARTVKRAKRDGKIAATAQQTIPYVEMYRNGMCDLGGGLYSKSVQFEDRAYTEVSDDEQVVIFDLYCDLLNYFGPSVGLELSVICYYPDLKTYERDLSIPPSGDALDPVRQELSDFLLHQAAKCKVERRMCLTYTVQAEGLVRALSRLDQIESDVIAAFRSLGSTARPMDGYERLAALHQCLHLDTPQQFKFNWNALIQTGLSSKDFIAPSSFQFKDGRYFRVGASYGTASFLQIDASRLSHTLLNSLLDCDACQIFTIHAKALEHGAALKAVKRKLSDLDKTKIDEQKRATRTGYDYDILPPDLKTYAKEAENLLEALQSHDEKLFMVTILMVHIAPSRQKLENILTSVGGIASAANCELIRLDYQQEQGYMSALPLGVNLVEIQRGMTTSGTAIFLPFRTCEVYQPGGLYYGVNALTNQIIIADRKTLKCPNGIVLGTPGSGKSFFAKREIVHTFFTTDDDQLMLDSENEYTALTEALGGQVIYLAPDSKYYLNPMDLDLSTDVGESPMLMQADFIMSQCELMMANQGNTLMPIERSLLDRCIGLVYREYMKDPKPEKMPVLGDLYRVLKEQHDPRADDLATAMEIYVTGSLSYLNHRTNIDLHNRLVCYNTSRLGQGLKKLVMSNVQKHIWQCTTANRYAGKTTRIILDEFHLLLKEPQTAAYTAEIYKRFRKWNGIPTALTQNVKDLLASPEIENILENSDFVLMLNQGASDRAILAQRLSIAPDELAHVTNSGEGQGLLFFGDKVIPFEDRFPKNTKLYQLMTTKPAEQEPKGGPHAD</sequence>
<gene>
    <name evidence="2" type="ORF">BUFA31_19960</name>
</gene>
<feature type="domain" description="TraG P-loop" evidence="1">
    <location>
        <begin position="457"/>
        <end position="738"/>
    </location>
</feature>
<dbReference type="InterPro" id="IPR051162">
    <property type="entry name" value="T4SS_component"/>
</dbReference>
<comment type="caution">
    <text evidence="2">The sequence shown here is derived from an EMBL/GenBank/DDBJ whole genome shotgun (WGS) entry which is preliminary data.</text>
</comment>
<dbReference type="Proteomes" id="UP000620147">
    <property type="component" value="Unassembled WGS sequence"/>
</dbReference>
<dbReference type="NCBIfam" id="NF045971">
    <property type="entry name" value="conju_CD1110"/>
    <property type="match status" value="1"/>
</dbReference>
<evidence type="ECO:0000313" key="3">
    <source>
        <dbReference type="Proteomes" id="UP000620147"/>
    </source>
</evidence>
<evidence type="ECO:0000259" key="1">
    <source>
        <dbReference type="Pfam" id="PF19044"/>
    </source>
</evidence>
<dbReference type="Gene3D" id="1.10.8.730">
    <property type="match status" value="1"/>
</dbReference>
<dbReference type="Pfam" id="PF19044">
    <property type="entry name" value="P-loop_TraG"/>
    <property type="match status" value="1"/>
</dbReference>
<accession>A0ABQ1E1H8</accession>
<organism evidence="2 3">
    <name type="scientific">Butyricicoccus faecihominis</name>
    <dbReference type="NCBI Taxonomy" id="1712515"/>
    <lineage>
        <taxon>Bacteria</taxon>
        <taxon>Bacillati</taxon>
        <taxon>Bacillota</taxon>
        <taxon>Clostridia</taxon>
        <taxon>Eubacteriales</taxon>
        <taxon>Butyricicoccaceae</taxon>
        <taxon>Butyricicoccus</taxon>
    </lineage>
</organism>
<dbReference type="SUPFAM" id="SSF52540">
    <property type="entry name" value="P-loop containing nucleoside triphosphate hydrolases"/>
    <property type="match status" value="1"/>
</dbReference>
<name>A0ABQ1E1H8_9FIRM</name>
<evidence type="ECO:0000313" key="2">
    <source>
        <dbReference type="EMBL" id="GFO88832.1"/>
    </source>
</evidence>
<dbReference type="EMBL" id="BLYJ01000026">
    <property type="protein sequence ID" value="GFO88832.1"/>
    <property type="molecule type" value="Genomic_DNA"/>
</dbReference>